<organism evidence="9 10">
    <name type="scientific">Halopelagius fulvigenes</name>
    <dbReference type="NCBI Taxonomy" id="1198324"/>
    <lineage>
        <taxon>Archaea</taxon>
        <taxon>Methanobacteriati</taxon>
        <taxon>Methanobacteriota</taxon>
        <taxon>Stenosarchaea group</taxon>
        <taxon>Halobacteria</taxon>
        <taxon>Halobacteriales</taxon>
        <taxon>Haloferacaceae</taxon>
    </lineage>
</organism>
<keyword evidence="7" id="KW-0274">FAD</keyword>
<dbReference type="GO" id="GO:0016491">
    <property type="term" value="F:oxidoreductase activity"/>
    <property type="evidence" value="ECO:0007669"/>
    <property type="project" value="UniProtKB-UniRule"/>
</dbReference>
<evidence type="ECO:0000256" key="2">
    <source>
        <dbReference type="ARBA" id="ARBA00022630"/>
    </source>
</evidence>
<comment type="function">
    <text evidence="7">Part of a complex that catalyzes the reversible reduction of CoM-S-S-CoB to the thiol-coenzymes H-S-CoM (coenzyme M) and H-S-CoB (coenzyme B).</text>
</comment>
<evidence type="ECO:0000256" key="6">
    <source>
        <dbReference type="ARBA" id="ARBA00023014"/>
    </source>
</evidence>
<dbReference type="EC" id="1.8.-.-" evidence="7"/>
<dbReference type="InterPro" id="IPR039650">
    <property type="entry name" value="HdrA-like"/>
</dbReference>
<keyword evidence="5 7" id="KW-0408">Iron</keyword>
<keyword evidence="6 7" id="KW-0411">Iron-sulfur</keyword>
<evidence type="ECO:0000256" key="5">
    <source>
        <dbReference type="ARBA" id="ARBA00023004"/>
    </source>
</evidence>
<dbReference type="SUPFAM" id="SSF51905">
    <property type="entry name" value="FAD/NAD(P)-binding domain"/>
    <property type="match status" value="1"/>
</dbReference>
<dbReference type="Proteomes" id="UP001596408">
    <property type="component" value="Unassembled WGS sequence"/>
</dbReference>
<dbReference type="InterPro" id="IPR036188">
    <property type="entry name" value="FAD/NAD-bd_sf"/>
</dbReference>
<dbReference type="RefSeq" id="WP_379692124.1">
    <property type="nucleotide sequence ID" value="NZ_JBHSXH010000004.1"/>
</dbReference>
<evidence type="ECO:0000256" key="7">
    <source>
        <dbReference type="RuleBase" id="RU366072"/>
    </source>
</evidence>
<proteinExistence type="inferred from homology"/>
<keyword evidence="4 7" id="KW-0560">Oxidoreductase</keyword>
<evidence type="ECO:0000256" key="8">
    <source>
        <dbReference type="SAM" id="MobiDB-lite"/>
    </source>
</evidence>
<feature type="region of interest" description="Disordered" evidence="8">
    <location>
        <begin position="657"/>
        <end position="679"/>
    </location>
</feature>
<dbReference type="Pfam" id="PF12831">
    <property type="entry name" value="FAD_oxidored"/>
    <property type="match status" value="1"/>
</dbReference>
<protein>
    <recommendedName>
        <fullName evidence="7">CoB--CoM heterodisulfide reductase iron-sulfur subunit A</fullName>
        <ecNumber evidence="7">1.8.-.-</ecNumber>
    </recommendedName>
</protein>
<dbReference type="PANTHER" id="PTHR43498:SF1">
    <property type="entry name" value="COB--COM HETERODISULFIDE REDUCTASE IRON-SULFUR SUBUNIT A"/>
    <property type="match status" value="1"/>
</dbReference>
<keyword evidence="2 7" id="KW-0285">Flavoprotein</keyword>
<evidence type="ECO:0000313" key="9">
    <source>
        <dbReference type="EMBL" id="MFC6823675.1"/>
    </source>
</evidence>
<evidence type="ECO:0000256" key="4">
    <source>
        <dbReference type="ARBA" id="ARBA00023002"/>
    </source>
</evidence>
<gene>
    <name evidence="9" type="ORF">ACFQEV_01460</name>
</gene>
<dbReference type="GO" id="GO:0051539">
    <property type="term" value="F:4 iron, 4 sulfur cluster binding"/>
    <property type="evidence" value="ECO:0007669"/>
    <property type="project" value="UniProtKB-UniRule"/>
</dbReference>
<comment type="caution">
    <text evidence="9">The sequence shown here is derived from an EMBL/GenBank/DDBJ whole genome shotgun (WGS) entry which is preliminary data.</text>
</comment>
<keyword evidence="10" id="KW-1185">Reference proteome</keyword>
<dbReference type="Gene3D" id="3.50.50.60">
    <property type="entry name" value="FAD/NAD(P)-binding domain"/>
    <property type="match status" value="1"/>
</dbReference>
<dbReference type="GO" id="GO:0046872">
    <property type="term" value="F:metal ion binding"/>
    <property type="evidence" value="ECO:0007669"/>
    <property type="project" value="UniProtKB-KW"/>
</dbReference>
<feature type="compositionally biased region" description="Basic and acidic residues" evidence="8">
    <location>
        <begin position="662"/>
        <end position="672"/>
    </location>
</feature>
<keyword evidence="3 7" id="KW-0479">Metal-binding</keyword>
<dbReference type="PANTHER" id="PTHR43498">
    <property type="entry name" value="FERREDOXIN:COB-COM HETERODISULFIDE REDUCTASE SUBUNIT A"/>
    <property type="match status" value="1"/>
</dbReference>
<keyword evidence="1 7" id="KW-0004">4Fe-4S</keyword>
<dbReference type="EMBL" id="JBHSXH010000004">
    <property type="protein sequence ID" value="MFC6823675.1"/>
    <property type="molecule type" value="Genomic_DNA"/>
</dbReference>
<evidence type="ECO:0000256" key="3">
    <source>
        <dbReference type="ARBA" id="ARBA00022723"/>
    </source>
</evidence>
<sequence length="679" mass="75607">MDTHTVEGETYATVVVGGSAGGIATAVRAAREGAPTLLITYNQHLGGMMAGGLSYTDTLVMKPRSPILDEFFEAVREHYATTYGRDSQQYEYCEDGYIFEPRVAEETFETFVDDEDDLTVVRGYHPVSADRSNDTVNAVTFESFDGDRSFTTEGSVFVDATYEGDLLAAVGVSYRVGREPRSAYDEQFAGRIFTGIRSDRYYPREAVGHADDSAPMDRRGPLHVPEEKRRGSLDLVPHPAGLTEIFPGSDGRGDNAIQAYNYRLCLARDPENRRLPERPESYDREEFIEELPHVRESGLRSYLTLRYLPNDKADMNAADLPGENYDYPEGSWERRDEIAERHREHALGLLYFLQNDEEVPDEIRSDAREWGLAADEFEDNDNFPWQFYVREARRLDGRYTFSEGDARLAPALSRTPVHADAIAYAEYPLDSHACRDVRRAGGEPEGFFYASQVTRPSQIPYRALLPKDVDNLLVPVPLSSTHVAYGTIRLEPTWMHIGEAAGFAASLAHEHDVAPASLDVDALQRRLAVADHSLSFFNDVDAETDEPWAPAVQYFSTKGFFESYDARPDDVLESSVARTWVDAAAALAEGGAYDATERASAVDSEASSTPVRRGEFVEMLRSAFDDVGGLESGESDDELTRGEACQLLWDALVSEVQDSPEDAERLRSRLVDSEASGPT</sequence>
<evidence type="ECO:0000256" key="1">
    <source>
        <dbReference type="ARBA" id="ARBA00022485"/>
    </source>
</evidence>
<dbReference type="AlphaFoldDB" id="A0ABD5TXU4"/>
<comment type="similarity">
    <text evidence="7">Belongs to the HdrA family.</text>
</comment>
<comment type="cofactor">
    <cofactor evidence="7">
        <name>[4Fe-4S] cluster</name>
        <dbReference type="ChEBI" id="CHEBI:49883"/>
    </cofactor>
</comment>
<comment type="cofactor">
    <cofactor evidence="7">
        <name>FAD</name>
        <dbReference type="ChEBI" id="CHEBI:57692"/>
    </cofactor>
</comment>
<accession>A0ABD5TXU4</accession>
<reference evidence="9 10" key="1">
    <citation type="journal article" date="2019" name="Int. J. Syst. Evol. Microbiol.">
        <title>The Global Catalogue of Microorganisms (GCM) 10K type strain sequencing project: providing services to taxonomists for standard genome sequencing and annotation.</title>
        <authorList>
            <consortium name="The Broad Institute Genomics Platform"/>
            <consortium name="The Broad Institute Genome Sequencing Center for Infectious Disease"/>
            <person name="Wu L."/>
            <person name="Ma J."/>
        </authorList>
    </citation>
    <scope>NUCLEOTIDE SEQUENCE [LARGE SCALE GENOMIC DNA]</scope>
    <source>
        <strain evidence="9 10">YIM 94188</strain>
    </source>
</reference>
<evidence type="ECO:0000313" key="10">
    <source>
        <dbReference type="Proteomes" id="UP001596408"/>
    </source>
</evidence>
<comment type="subunit">
    <text evidence="7">The ferredoxin:CoB-CoM heterodisulfide reductase is composed of three subunits; HdrA, HdrB and HdrC.</text>
</comment>
<comment type="pathway">
    <text evidence="7">Cofactor metabolism; coenzyme M-coenzyme B heterodisulfide reduction; coenzyme B and coenzyme M from coenzyme M-coenzyme B heterodisulfide: step 1/1.</text>
</comment>
<name>A0ABD5TXU4_9EURY</name>